<proteinExistence type="predicted"/>
<keyword evidence="2" id="KW-1185">Reference proteome</keyword>
<evidence type="ECO:0008006" key="3">
    <source>
        <dbReference type="Google" id="ProtNLM"/>
    </source>
</evidence>
<name>A0A9W7XWU3_9FUNG</name>
<dbReference type="InterPro" id="IPR036397">
    <property type="entry name" value="RNaseH_sf"/>
</dbReference>
<dbReference type="EMBL" id="JANBOI010002604">
    <property type="protein sequence ID" value="KAJ1720816.1"/>
    <property type="molecule type" value="Genomic_DNA"/>
</dbReference>
<dbReference type="Gene3D" id="3.30.420.10">
    <property type="entry name" value="Ribonuclease H-like superfamily/Ribonuclease H"/>
    <property type="match status" value="1"/>
</dbReference>
<sequence>MLISAHRRLMNGDGAPCLATRAAALHDATADALKFPGDVLAFPNHAAMITPRRNGPRNTLLHLAHCLAHRGITLRKPRKADDRPREILELQPLPRQSFPYASLHKVGWRNIVDAVVHFPEPLRGGAPRQTERRYTVQNGRFSNTTAHRYMRDVTSRAFGLHSAPPPTPADTANKDTMLKAMSATPAATASASPLFELAKLRELLLTPEMATATTECNTITVHTDGSLAVVGGHPSMTFAAVIACGWQDGRTADFVISGRTRDGNPSSTTGELMALAAVAGLMPPDKDVAVHCDSRAAIALAAQLADKKDVSDTIAKSNQEYLARLVLPWFRERATPLQIKW</sequence>
<evidence type="ECO:0000313" key="1">
    <source>
        <dbReference type="EMBL" id="KAJ1720816.1"/>
    </source>
</evidence>
<organism evidence="1 2">
    <name type="scientific">Coemansia biformis</name>
    <dbReference type="NCBI Taxonomy" id="1286918"/>
    <lineage>
        <taxon>Eukaryota</taxon>
        <taxon>Fungi</taxon>
        <taxon>Fungi incertae sedis</taxon>
        <taxon>Zoopagomycota</taxon>
        <taxon>Kickxellomycotina</taxon>
        <taxon>Kickxellomycetes</taxon>
        <taxon>Kickxellales</taxon>
        <taxon>Kickxellaceae</taxon>
        <taxon>Coemansia</taxon>
    </lineage>
</organism>
<accession>A0A9W7XWU3</accession>
<protein>
    <recommendedName>
        <fullName evidence="3">RNase H type-1 domain-containing protein</fullName>
    </recommendedName>
</protein>
<dbReference type="GO" id="GO:0003676">
    <property type="term" value="F:nucleic acid binding"/>
    <property type="evidence" value="ECO:0007669"/>
    <property type="project" value="InterPro"/>
</dbReference>
<dbReference type="Proteomes" id="UP001143981">
    <property type="component" value="Unassembled WGS sequence"/>
</dbReference>
<comment type="caution">
    <text evidence="1">The sequence shown here is derived from an EMBL/GenBank/DDBJ whole genome shotgun (WGS) entry which is preliminary data.</text>
</comment>
<gene>
    <name evidence="1" type="ORF">LPJ61_006117</name>
</gene>
<feature type="non-terminal residue" evidence="1">
    <location>
        <position position="341"/>
    </location>
</feature>
<reference evidence="1" key="1">
    <citation type="submission" date="2022-07" db="EMBL/GenBank/DDBJ databases">
        <title>Phylogenomic reconstructions and comparative analyses of Kickxellomycotina fungi.</title>
        <authorList>
            <person name="Reynolds N.K."/>
            <person name="Stajich J.E."/>
            <person name="Barry K."/>
            <person name="Grigoriev I.V."/>
            <person name="Crous P."/>
            <person name="Smith M.E."/>
        </authorList>
    </citation>
    <scope>NUCLEOTIDE SEQUENCE</scope>
    <source>
        <strain evidence="1">BCRC 34381</strain>
    </source>
</reference>
<evidence type="ECO:0000313" key="2">
    <source>
        <dbReference type="Proteomes" id="UP001143981"/>
    </source>
</evidence>
<dbReference type="AlphaFoldDB" id="A0A9W7XWU3"/>
<dbReference type="OrthoDB" id="2752996at2759"/>